<sequence length="184" mass="20504">MLIVKSSLGPDPRLRPGTIVELVQRAGSAVLKYGVSSVLYSEMVDRQSFASYCFKDTIFNPKIFMQFLALVKKVDLAKPMQLKALEGLAGWFKAASTSMQSDVGPIHAIWVKLETQFGGKLATPPGPVFKSHIRQFTFNNSLAIRPYFGYMDLKIGLITSRLQLSHTRIHADLQLGSEVWLLIC</sequence>
<accession>A0AAN9Q483</accession>
<keyword evidence="2" id="KW-1185">Reference proteome</keyword>
<reference evidence="1 2" key="1">
    <citation type="submission" date="2024-01" db="EMBL/GenBank/DDBJ databases">
        <title>The genomes of 5 underutilized Papilionoideae crops provide insights into root nodulation and disease resistanc.</title>
        <authorList>
            <person name="Jiang F."/>
        </authorList>
    </citation>
    <scope>NUCLEOTIDE SEQUENCE [LARGE SCALE GENOMIC DNA]</scope>
    <source>
        <strain evidence="1">LVBAO_FW01</strain>
        <tissue evidence="1">Leaves</tissue>
    </source>
</reference>
<name>A0AAN9Q483_CANGL</name>
<comment type="caution">
    <text evidence="1">The sequence shown here is derived from an EMBL/GenBank/DDBJ whole genome shotgun (WGS) entry which is preliminary data.</text>
</comment>
<protein>
    <submittedName>
        <fullName evidence="1">Uncharacterized protein</fullName>
    </submittedName>
</protein>
<dbReference type="Proteomes" id="UP001367508">
    <property type="component" value="Unassembled WGS sequence"/>
</dbReference>
<evidence type="ECO:0000313" key="2">
    <source>
        <dbReference type="Proteomes" id="UP001367508"/>
    </source>
</evidence>
<gene>
    <name evidence="1" type="ORF">VNO77_27528</name>
</gene>
<proteinExistence type="predicted"/>
<dbReference type="AlphaFoldDB" id="A0AAN9Q483"/>
<organism evidence="1 2">
    <name type="scientific">Canavalia gladiata</name>
    <name type="common">Sword bean</name>
    <name type="synonym">Dolichos gladiatus</name>
    <dbReference type="NCBI Taxonomy" id="3824"/>
    <lineage>
        <taxon>Eukaryota</taxon>
        <taxon>Viridiplantae</taxon>
        <taxon>Streptophyta</taxon>
        <taxon>Embryophyta</taxon>
        <taxon>Tracheophyta</taxon>
        <taxon>Spermatophyta</taxon>
        <taxon>Magnoliopsida</taxon>
        <taxon>eudicotyledons</taxon>
        <taxon>Gunneridae</taxon>
        <taxon>Pentapetalae</taxon>
        <taxon>rosids</taxon>
        <taxon>fabids</taxon>
        <taxon>Fabales</taxon>
        <taxon>Fabaceae</taxon>
        <taxon>Papilionoideae</taxon>
        <taxon>50 kb inversion clade</taxon>
        <taxon>NPAAA clade</taxon>
        <taxon>indigoferoid/millettioid clade</taxon>
        <taxon>Phaseoleae</taxon>
        <taxon>Canavalia</taxon>
    </lineage>
</organism>
<evidence type="ECO:0000313" key="1">
    <source>
        <dbReference type="EMBL" id="KAK7324020.1"/>
    </source>
</evidence>
<dbReference type="EMBL" id="JAYMYQ010000006">
    <property type="protein sequence ID" value="KAK7324020.1"/>
    <property type="molecule type" value="Genomic_DNA"/>
</dbReference>